<evidence type="ECO:0000313" key="3">
    <source>
        <dbReference type="WBParaSite" id="L893_g17431.t1"/>
    </source>
</evidence>
<dbReference type="WBParaSite" id="L893_g17431.t1">
    <property type="protein sequence ID" value="L893_g17431.t1"/>
    <property type="gene ID" value="L893_g17431"/>
</dbReference>
<feature type="transmembrane region" description="Helical" evidence="1">
    <location>
        <begin position="142"/>
        <end position="165"/>
    </location>
</feature>
<dbReference type="Pfam" id="PF10318">
    <property type="entry name" value="7TM_GPCR_Srh"/>
    <property type="match status" value="1"/>
</dbReference>
<sequence>MEVLDVVAEHQHRYAPYRYIIIANAILAVPLNILAAYLIIFKSPKNLKTYRYILLNITFWVFLTDVMVEIFFLPQSRLEIFAVYATGLASSLSPECGFILLVLSAYCFGQYLVALLFAFFYRYQALRQTTYFCCMELVDRHFWVAIAALMIVPPGTILAGITISYSPYNEFKTYALQVKLAPYFGAVPIFGVDKTRFLIGCGTILIWAILWIIAVALCIRGIVNQFRAHRAMFSEYTYRLHMQLMKALVVQTAAPLGLFVVPLAVDMVGLIFLPNIMNDAIVLTELALSLHSTVNSVAVIVLIAPYRKAAVSLFYKVYSSHASVAPVHVAAS</sequence>
<feature type="transmembrane region" description="Helical" evidence="1">
    <location>
        <begin position="244"/>
        <end position="274"/>
    </location>
</feature>
<feature type="transmembrane region" description="Helical" evidence="1">
    <location>
        <begin position="98"/>
        <end position="121"/>
    </location>
</feature>
<keyword evidence="1" id="KW-0812">Transmembrane</keyword>
<organism evidence="2 3">
    <name type="scientific">Steinernema glaseri</name>
    <dbReference type="NCBI Taxonomy" id="37863"/>
    <lineage>
        <taxon>Eukaryota</taxon>
        <taxon>Metazoa</taxon>
        <taxon>Ecdysozoa</taxon>
        <taxon>Nematoda</taxon>
        <taxon>Chromadorea</taxon>
        <taxon>Rhabditida</taxon>
        <taxon>Tylenchina</taxon>
        <taxon>Panagrolaimomorpha</taxon>
        <taxon>Strongyloidoidea</taxon>
        <taxon>Steinernematidae</taxon>
        <taxon>Steinernema</taxon>
    </lineage>
</organism>
<reference evidence="3" key="1">
    <citation type="submission" date="2016-11" db="UniProtKB">
        <authorList>
            <consortium name="WormBaseParasite"/>
        </authorList>
    </citation>
    <scope>IDENTIFICATION</scope>
</reference>
<protein>
    <submittedName>
        <fullName evidence="3">G protein-coupled receptor</fullName>
    </submittedName>
</protein>
<feature type="transmembrane region" description="Helical" evidence="1">
    <location>
        <begin position="286"/>
        <end position="306"/>
    </location>
</feature>
<dbReference type="AlphaFoldDB" id="A0A1I7YL01"/>
<keyword evidence="2" id="KW-1185">Reference proteome</keyword>
<dbReference type="Proteomes" id="UP000095287">
    <property type="component" value="Unplaced"/>
</dbReference>
<evidence type="ECO:0000313" key="2">
    <source>
        <dbReference type="Proteomes" id="UP000095287"/>
    </source>
</evidence>
<feature type="transmembrane region" description="Helical" evidence="1">
    <location>
        <begin position="52"/>
        <end position="73"/>
    </location>
</feature>
<dbReference type="PANTHER" id="PTHR22943:SF248">
    <property type="entry name" value="SEVEN TM RECEPTOR"/>
    <property type="match status" value="1"/>
</dbReference>
<keyword evidence="1" id="KW-1133">Transmembrane helix</keyword>
<accession>A0A1I7YL01</accession>
<feature type="transmembrane region" description="Helical" evidence="1">
    <location>
        <begin position="20"/>
        <end position="40"/>
    </location>
</feature>
<feature type="transmembrane region" description="Helical" evidence="1">
    <location>
        <begin position="197"/>
        <end position="223"/>
    </location>
</feature>
<evidence type="ECO:0000256" key="1">
    <source>
        <dbReference type="SAM" id="Phobius"/>
    </source>
</evidence>
<dbReference type="InterPro" id="IPR019422">
    <property type="entry name" value="7TM_GPCR_serpentine_rcpt_Srh"/>
</dbReference>
<name>A0A1I7YL01_9BILA</name>
<dbReference type="PANTHER" id="PTHR22943">
    <property type="entry name" value="7-TRANSMEMBRANE DOMAIN RECEPTOR C.ELEGANS"/>
    <property type="match status" value="1"/>
</dbReference>
<proteinExistence type="predicted"/>
<keyword evidence="1" id="KW-0472">Membrane</keyword>